<evidence type="ECO:0000313" key="3">
    <source>
        <dbReference type="Proteomes" id="UP000054977"/>
    </source>
</evidence>
<dbReference type="InterPro" id="IPR050678">
    <property type="entry name" value="DNA_Partitioning_ATPase"/>
</dbReference>
<dbReference type="PANTHER" id="PTHR13696:SF99">
    <property type="entry name" value="COBYRINIC ACID AC-DIAMIDE SYNTHASE"/>
    <property type="match status" value="1"/>
</dbReference>
<dbReference type="Proteomes" id="UP000054977">
    <property type="component" value="Unassembled WGS sequence"/>
</dbReference>
<gene>
    <name evidence="2" type="ORF">AWB65_05738</name>
</gene>
<feature type="domain" description="AAA" evidence="1">
    <location>
        <begin position="1"/>
        <end position="173"/>
    </location>
</feature>
<dbReference type="EMBL" id="FCNW02000052">
    <property type="protein sequence ID" value="SAL62443.1"/>
    <property type="molecule type" value="Genomic_DNA"/>
</dbReference>
<evidence type="ECO:0000259" key="1">
    <source>
        <dbReference type="Pfam" id="PF13614"/>
    </source>
</evidence>
<protein>
    <submittedName>
        <fullName evidence="2">Cobyrinic acid a,c-diamide synthase</fullName>
    </submittedName>
</protein>
<name>A0A158J1Q4_9BURK</name>
<evidence type="ECO:0000313" key="2">
    <source>
        <dbReference type="EMBL" id="SAL62443.1"/>
    </source>
</evidence>
<dbReference type="InterPro" id="IPR027417">
    <property type="entry name" value="P-loop_NTPase"/>
</dbReference>
<dbReference type="AlphaFoldDB" id="A0A158J1Q4"/>
<dbReference type="CDD" id="cd02042">
    <property type="entry name" value="ParAB_family"/>
    <property type="match status" value="1"/>
</dbReference>
<dbReference type="SUPFAM" id="SSF52540">
    <property type="entry name" value="P-loop containing nucleoside triphosphate hydrolases"/>
    <property type="match status" value="1"/>
</dbReference>
<dbReference type="InterPro" id="IPR025669">
    <property type="entry name" value="AAA_dom"/>
</dbReference>
<organism evidence="2 3">
    <name type="scientific">Caballeronia humi</name>
    <dbReference type="NCBI Taxonomy" id="326474"/>
    <lineage>
        <taxon>Bacteria</taxon>
        <taxon>Pseudomonadati</taxon>
        <taxon>Pseudomonadota</taxon>
        <taxon>Betaproteobacteria</taxon>
        <taxon>Burkholderiales</taxon>
        <taxon>Burkholderiaceae</taxon>
        <taxon>Caballeronia</taxon>
    </lineage>
</organism>
<dbReference type="OrthoDB" id="9785810at2"/>
<sequence length="254" mass="27678">MKTLVTAIQKGGQGKTFATCHLAFDFHERGLRVAVADMDTQGNASYTLEGHESGFAASRLITGNPDELRKHFGGREDNGLVLIEADAPLANVEGNMKAGEAAAKLRDNIEALAEFFDVLLIDTPPSLGVIMTAAVVTSDYMLSPVEMEAYSLHGMKKMVAVIGNLRKQNPKLRFLGMVPNKVDARKPRHVGNLTDLRNAYPQLVTPISIGSRDSIAEALGEQMPVWKIKKTAARVATKEVRALAQYVFEKMEIA</sequence>
<keyword evidence="3" id="KW-1185">Reference proteome</keyword>
<dbReference type="Gene3D" id="3.40.50.300">
    <property type="entry name" value="P-loop containing nucleotide triphosphate hydrolases"/>
    <property type="match status" value="1"/>
</dbReference>
<proteinExistence type="predicted"/>
<comment type="caution">
    <text evidence="2">The sequence shown here is derived from an EMBL/GenBank/DDBJ whole genome shotgun (WGS) entry which is preliminary data.</text>
</comment>
<reference evidence="2" key="1">
    <citation type="submission" date="2016-01" db="EMBL/GenBank/DDBJ databases">
        <authorList>
            <person name="Peeters C."/>
        </authorList>
    </citation>
    <scope>NUCLEOTIDE SEQUENCE [LARGE SCALE GENOMIC DNA]</scope>
    <source>
        <strain evidence="2">LMG 22934</strain>
    </source>
</reference>
<accession>A0A158J1Q4</accession>
<dbReference type="RefSeq" id="WP_087670358.1">
    <property type="nucleotide sequence ID" value="NZ_FCNW02000052.1"/>
</dbReference>
<dbReference type="PANTHER" id="PTHR13696">
    <property type="entry name" value="P-LOOP CONTAINING NUCLEOSIDE TRIPHOSPHATE HYDROLASE"/>
    <property type="match status" value="1"/>
</dbReference>
<dbReference type="Pfam" id="PF13614">
    <property type="entry name" value="AAA_31"/>
    <property type="match status" value="1"/>
</dbReference>
<dbReference type="STRING" id="326474.AWB65_05738"/>